<dbReference type="AlphaFoldDB" id="A0AAE9GWG0"/>
<dbReference type="Pfam" id="PF07209">
    <property type="entry name" value="DUF1415"/>
    <property type="match status" value="1"/>
</dbReference>
<dbReference type="Proteomes" id="UP000829756">
    <property type="component" value="Chromosome"/>
</dbReference>
<evidence type="ECO:0000313" key="4">
    <source>
        <dbReference type="Proteomes" id="UP000829756"/>
    </source>
</evidence>
<keyword evidence="3" id="KW-1185">Reference proteome</keyword>
<accession>A0AAE9GWG0</accession>
<name>A0AAE9GWG0_9NEIS</name>
<reference evidence="2" key="2">
    <citation type="submission" date="2021-12" db="EMBL/GenBank/DDBJ databases">
        <authorList>
            <person name="Veyrier F.J."/>
        </authorList>
    </citation>
    <scope>NUCLEOTIDE SEQUENCE</scope>
    <source>
        <strain evidence="2">1258/02</strain>
    </source>
</reference>
<dbReference type="Proteomes" id="UP000294721">
    <property type="component" value="Unassembled WGS sequence"/>
</dbReference>
<proteinExistence type="predicted"/>
<protein>
    <submittedName>
        <fullName evidence="2">DUF1415 domain-containing protein</fullName>
    </submittedName>
</protein>
<organism evidence="2 4">
    <name type="scientific">Uruburuella suis</name>
    <dbReference type="NCBI Taxonomy" id="252130"/>
    <lineage>
        <taxon>Bacteria</taxon>
        <taxon>Pseudomonadati</taxon>
        <taxon>Pseudomonadota</taxon>
        <taxon>Betaproteobacteria</taxon>
        <taxon>Neisseriales</taxon>
        <taxon>Neisseriaceae</taxon>
        <taxon>Uruburuella</taxon>
    </lineage>
</organism>
<evidence type="ECO:0000313" key="1">
    <source>
        <dbReference type="EMBL" id="TCP06425.1"/>
    </source>
</evidence>
<sequence length="196" mass="21764">MTAPDDQTIIEHTRRWLEKAVIGLNLCPFAKAPYTKGLVRISVSHARHLDGFLEDLDRELQLLGSTPADELETTLLVHPALFGDFLLFNDVLDVADAAIADNDLEGVVQIAPFHPDFQFEGTEADDIGNYTNRSPYPTLHLIREESIARASEAFPDAAAIFERNIARLEKMGQAGWDALEIPRCPMRQGGEADKPQ</sequence>
<evidence type="ECO:0000313" key="3">
    <source>
        <dbReference type="Proteomes" id="UP000294721"/>
    </source>
</evidence>
<reference evidence="1 3" key="1">
    <citation type="submission" date="2019-03" db="EMBL/GenBank/DDBJ databases">
        <title>Genomic Encyclopedia of Type Strains, Phase IV (KMG-IV): sequencing the most valuable type-strain genomes for metagenomic binning, comparative biology and taxonomic classification.</title>
        <authorList>
            <person name="Goeker M."/>
        </authorList>
    </citation>
    <scope>NUCLEOTIDE SEQUENCE [LARGE SCALE GENOMIC DNA]</scope>
    <source>
        <strain evidence="1 3">DSM 17474</strain>
    </source>
</reference>
<dbReference type="RefSeq" id="WP_132953805.1">
    <property type="nucleotide sequence ID" value="NZ_CP091507.1"/>
</dbReference>
<dbReference type="InterPro" id="IPR009858">
    <property type="entry name" value="DUF1415"/>
</dbReference>
<dbReference type="EMBL" id="SLXE01000012">
    <property type="protein sequence ID" value="TCP06425.1"/>
    <property type="molecule type" value="Genomic_DNA"/>
</dbReference>
<dbReference type="EMBL" id="CP091507">
    <property type="protein sequence ID" value="UOO80239.1"/>
    <property type="molecule type" value="Genomic_DNA"/>
</dbReference>
<dbReference type="KEGG" id="usu:LVJ78_04300"/>
<gene>
    <name evidence="1" type="ORF">EV680_11252</name>
    <name evidence="2" type="ORF">LVJ78_04300</name>
</gene>
<reference evidence="2" key="3">
    <citation type="journal article" date="2022" name="Res Sq">
        <title>Evolution of multicellular longitudinally dividing oral cavity symbionts (Neisseriaceae).</title>
        <authorList>
            <person name="Nyongesa S."/>
            <person name="Weber P."/>
            <person name="Bernet E."/>
            <person name="Pullido F."/>
            <person name="Nieckarz M."/>
            <person name="Delaby M."/>
            <person name="Nieves C."/>
            <person name="Viehboeck T."/>
            <person name="Krause N."/>
            <person name="Rivera-Millot A."/>
            <person name="Nakamura A."/>
            <person name="Vischer N."/>
            <person name="VanNieuwenhze M."/>
            <person name="Brun Y."/>
            <person name="Cava F."/>
            <person name="Bulgheresi S."/>
            <person name="Veyrier F."/>
        </authorList>
    </citation>
    <scope>NUCLEOTIDE SEQUENCE</scope>
    <source>
        <strain evidence="2">1258/02</strain>
    </source>
</reference>
<evidence type="ECO:0000313" key="2">
    <source>
        <dbReference type="EMBL" id="UOO80239.1"/>
    </source>
</evidence>